<reference evidence="2 3" key="1">
    <citation type="submission" date="2023-01" db="EMBL/GenBank/DDBJ databases">
        <title>Analysis of 21 Apiospora genomes using comparative genomics revels a genus with tremendous synthesis potential of carbohydrate active enzymes and secondary metabolites.</title>
        <authorList>
            <person name="Sorensen T."/>
        </authorList>
    </citation>
    <scope>NUCLEOTIDE SEQUENCE [LARGE SCALE GENOMIC DNA]</scope>
    <source>
        <strain evidence="2 3">CBS 114990</strain>
    </source>
</reference>
<evidence type="ECO:0000313" key="2">
    <source>
        <dbReference type="EMBL" id="KAK8085348.1"/>
    </source>
</evidence>
<sequence>MAPYRTLDPKLARTAAPTPYDIASSGDDEDDENDDNESIPANISPHKVVAGANGPSLRPSRPFKRHLEDATIDHNPSAKRPRNNVIASSPLRRRSQPEVRKDTGLASPAPSRAITAPNNRASLRVRGDSPSDNEVDLALFELVNSKMLKRKPVEAPPSPSQQLLQEARQEEPEQEEPEPEYPEQEDFDMEDPSRRTPNNMNLNWTIPSKKNWLQVLRQSMPNMRKTTPTQTSA</sequence>
<accession>A0ABR1WPB3</accession>
<evidence type="ECO:0000256" key="1">
    <source>
        <dbReference type="SAM" id="MobiDB-lite"/>
    </source>
</evidence>
<feature type="compositionally biased region" description="Polar residues" evidence="1">
    <location>
        <begin position="195"/>
        <end position="205"/>
    </location>
</feature>
<dbReference type="RefSeq" id="XP_066669857.1">
    <property type="nucleotide sequence ID" value="XM_066810934.1"/>
</dbReference>
<dbReference type="Proteomes" id="UP001433268">
    <property type="component" value="Unassembled WGS sequence"/>
</dbReference>
<evidence type="ECO:0000313" key="3">
    <source>
        <dbReference type="Proteomes" id="UP001433268"/>
    </source>
</evidence>
<feature type="compositionally biased region" description="Acidic residues" evidence="1">
    <location>
        <begin position="26"/>
        <end position="37"/>
    </location>
</feature>
<keyword evidence="3" id="KW-1185">Reference proteome</keyword>
<organism evidence="2 3">
    <name type="scientific">Apiospora hydei</name>
    <dbReference type="NCBI Taxonomy" id="1337664"/>
    <lineage>
        <taxon>Eukaryota</taxon>
        <taxon>Fungi</taxon>
        <taxon>Dikarya</taxon>
        <taxon>Ascomycota</taxon>
        <taxon>Pezizomycotina</taxon>
        <taxon>Sordariomycetes</taxon>
        <taxon>Xylariomycetidae</taxon>
        <taxon>Amphisphaeriales</taxon>
        <taxon>Apiosporaceae</taxon>
        <taxon>Apiospora</taxon>
    </lineage>
</organism>
<feature type="compositionally biased region" description="Acidic residues" evidence="1">
    <location>
        <begin position="172"/>
        <end position="190"/>
    </location>
</feature>
<gene>
    <name evidence="2" type="ORF">PG997_006619</name>
</gene>
<proteinExistence type="predicted"/>
<dbReference type="GeneID" id="92043994"/>
<dbReference type="EMBL" id="JAQQWN010000005">
    <property type="protein sequence ID" value="KAK8085348.1"/>
    <property type="molecule type" value="Genomic_DNA"/>
</dbReference>
<protein>
    <submittedName>
        <fullName evidence="2">Uncharacterized protein</fullName>
    </submittedName>
</protein>
<feature type="region of interest" description="Disordered" evidence="1">
    <location>
        <begin position="1"/>
        <end position="134"/>
    </location>
</feature>
<feature type="region of interest" description="Disordered" evidence="1">
    <location>
        <begin position="149"/>
        <end position="205"/>
    </location>
</feature>
<name>A0ABR1WPB3_9PEZI</name>
<comment type="caution">
    <text evidence="2">The sequence shown here is derived from an EMBL/GenBank/DDBJ whole genome shotgun (WGS) entry which is preliminary data.</text>
</comment>